<evidence type="ECO:0000256" key="1">
    <source>
        <dbReference type="SAM" id="Phobius"/>
    </source>
</evidence>
<protein>
    <recommendedName>
        <fullName evidence="4">Tetratricopeptide repeat protein</fullName>
    </recommendedName>
</protein>
<evidence type="ECO:0008006" key="4">
    <source>
        <dbReference type="Google" id="ProtNLM"/>
    </source>
</evidence>
<dbReference type="AlphaFoldDB" id="A0A1E3ADR8"/>
<keyword evidence="1" id="KW-1133">Transmembrane helix</keyword>
<name>A0A1E3ADR8_9FIRM</name>
<sequence length="616" mass="69666">MGRYQNIVYLREKQWISGSPVMFNKGALLRDTSTGKNVLQLQFASVDIRTIRAVIVRIDCLDWTKKCVDTLEHTFNDLSIKPGEGFGDREPIILNDENVRTFVFTVTNVIYEDETLNTEEYRLIGIKGSQDINSVGIYAEQFKKELMFSGFQTEGIVRPYISGGYWYCACGTMNPGTAGECIKCRTEKRKLAEISSEKYLDEKMREWQAQQKSERNKKNKMIAGLSGAFIICLTAGVLAVKIVIPNMHYAEAVKQMESGQYDAAIEGFSALGDFKDSPQQTVETIYRKALRIKENAESTEEYEEALSLLDSVKDRKACEDIIQKTKFDMAGFMLENAETVQDYLDAQDIYNNLADDMDCEEKLLECKYQIACLYSKTEVHAESARELFMELGEYRNSEKCLAELLAEHIELTDAYKQAYEYCENGSWDSALEILSGMDPNNESVKELSVKCYDLKYKAGLEYWSSKNYAEAFKEFNSIKDYKDSAEYLDKIKKIQEQQEAEKKAAAAESSVSLGELTSWLNGNWSGDGSYWKNVTFTKITDDSMMLDGTFTRESGRVGSAAKISKSSVQLVFNIDAFGFKDIIVVTKTGENSATVKFWSVTGEGIKGKADIIHLSR</sequence>
<comment type="caution">
    <text evidence="2">The sequence shown here is derived from an EMBL/GenBank/DDBJ whole genome shotgun (WGS) entry which is preliminary data.</text>
</comment>
<accession>A0A1E3ADR8</accession>
<dbReference type="EMBL" id="MCGH01000002">
    <property type="protein sequence ID" value="ODM06884.1"/>
    <property type="molecule type" value="Genomic_DNA"/>
</dbReference>
<proteinExistence type="predicted"/>
<reference evidence="2 3" key="1">
    <citation type="submission" date="2016-07" db="EMBL/GenBank/DDBJ databases">
        <title>Characterization of isolates of Eisenbergiella tayi derived from blood cultures, using whole genome sequencing.</title>
        <authorList>
            <person name="Burdz T."/>
            <person name="Wiebe D."/>
            <person name="Huynh C."/>
            <person name="Bernard K."/>
        </authorList>
    </citation>
    <scope>NUCLEOTIDE SEQUENCE [LARGE SCALE GENOMIC DNA]</scope>
    <source>
        <strain evidence="2 3">NML 110608</strain>
    </source>
</reference>
<evidence type="ECO:0000313" key="2">
    <source>
        <dbReference type="EMBL" id="ODM06884.1"/>
    </source>
</evidence>
<evidence type="ECO:0000313" key="3">
    <source>
        <dbReference type="Proteomes" id="UP000094067"/>
    </source>
</evidence>
<dbReference type="RefSeq" id="WP_069152673.1">
    <property type="nucleotide sequence ID" value="NZ_MCGH01000002.1"/>
</dbReference>
<organism evidence="2 3">
    <name type="scientific">Eisenbergiella tayi</name>
    <dbReference type="NCBI Taxonomy" id="1432052"/>
    <lineage>
        <taxon>Bacteria</taxon>
        <taxon>Bacillati</taxon>
        <taxon>Bacillota</taxon>
        <taxon>Clostridia</taxon>
        <taxon>Lachnospirales</taxon>
        <taxon>Lachnospiraceae</taxon>
        <taxon>Eisenbergiella</taxon>
    </lineage>
</organism>
<feature type="transmembrane region" description="Helical" evidence="1">
    <location>
        <begin position="222"/>
        <end position="244"/>
    </location>
</feature>
<dbReference type="Proteomes" id="UP000094067">
    <property type="component" value="Unassembled WGS sequence"/>
</dbReference>
<keyword evidence="1" id="KW-0472">Membrane</keyword>
<gene>
    <name evidence="2" type="ORF">BEI61_02774</name>
</gene>
<keyword evidence="1" id="KW-0812">Transmembrane</keyword>